<dbReference type="Pfam" id="PF03806">
    <property type="entry name" value="ABG_transport"/>
    <property type="match status" value="1"/>
</dbReference>
<dbReference type="EMBL" id="MCBA01000165">
    <property type="protein sequence ID" value="RGP84846.1"/>
    <property type="molecule type" value="Genomic_DNA"/>
</dbReference>
<accession>A0A395TIM5</accession>
<dbReference type="InterPro" id="IPR004697">
    <property type="entry name" value="AbgT"/>
</dbReference>
<dbReference type="Proteomes" id="UP000266701">
    <property type="component" value="Unassembled WGS sequence"/>
</dbReference>
<sequence>MSNQAINQAPSAKPSGMDRFLNFIERAGNKIPDPAILFFWALVIVWVSSALLSNVSFDLTKEDANKSLM</sequence>
<evidence type="ECO:0000256" key="1">
    <source>
        <dbReference type="SAM" id="Phobius"/>
    </source>
</evidence>
<evidence type="ECO:0000313" key="2">
    <source>
        <dbReference type="EMBL" id="RGP84846.1"/>
    </source>
</evidence>
<feature type="transmembrane region" description="Helical" evidence="1">
    <location>
        <begin position="35"/>
        <end position="57"/>
    </location>
</feature>
<keyword evidence="1" id="KW-0472">Membrane</keyword>
<name>A0A395TIM5_VIBCL</name>
<keyword evidence="1" id="KW-0812">Transmembrane</keyword>
<comment type="caution">
    <text evidence="2">The sequence shown here is derived from an EMBL/GenBank/DDBJ whole genome shotgun (WGS) entry which is preliminary data.</text>
</comment>
<organism evidence="2 3">
    <name type="scientific">Vibrio cholerae</name>
    <dbReference type="NCBI Taxonomy" id="666"/>
    <lineage>
        <taxon>Bacteria</taxon>
        <taxon>Pseudomonadati</taxon>
        <taxon>Pseudomonadota</taxon>
        <taxon>Gammaproteobacteria</taxon>
        <taxon>Vibrionales</taxon>
        <taxon>Vibrionaceae</taxon>
        <taxon>Vibrio</taxon>
    </lineage>
</organism>
<dbReference type="GO" id="GO:1902604">
    <property type="term" value="P:p-aminobenzoyl-glutamate transmembrane transport"/>
    <property type="evidence" value="ECO:0007669"/>
    <property type="project" value="InterPro"/>
</dbReference>
<dbReference type="AlphaFoldDB" id="A0A395TIM5"/>
<dbReference type="PANTHER" id="PTHR30282">
    <property type="entry name" value="P-AMINOBENZOYL GLUTAMATE TRANSPORTER"/>
    <property type="match status" value="1"/>
</dbReference>
<proteinExistence type="predicted"/>
<dbReference type="PANTHER" id="PTHR30282:SF1">
    <property type="entry name" value="ABGT FAMILY TRANSPORTER"/>
    <property type="match status" value="1"/>
</dbReference>
<dbReference type="GO" id="GO:0015558">
    <property type="term" value="F:secondary active p-aminobenzoyl-glutamate transmembrane transporter activity"/>
    <property type="evidence" value="ECO:0007669"/>
    <property type="project" value="InterPro"/>
</dbReference>
<keyword evidence="1" id="KW-1133">Transmembrane helix</keyword>
<evidence type="ECO:0008006" key="4">
    <source>
        <dbReference type="Google" id="ProtNLM"/>
    </source>
</evidence>
<reference evidence="2 3" key="1">
    <citation type="journal article" date="2017" name="Emerg. Infect. Dis.">
        <title>Carbapenemase VCC-1-Producing Vibrio cholerae in Coastal Waters of Germany.</title>
        <authorList>
            <person name="Hammerl J.A."/>
            <person name="Jackel C."/>
            <person name="Bortolaia V."/>
            <person name="Schwartz K."/>
            <person name="Bier N."/>
            <person name="Hendriksen R.S."/>
            <person name="Guerra B."/>
            <person name="Strauch E."/>
        </authorList>
    </citation>
    <scope>NUCLEOTIDE SEQUENCE [LARGE SCALE GENOMIC DNA]</scope>
    <source>
        <strain evidence="2 3">VN-2825</strain>
    </source>
</reference>
<protein>
    <recommendedName>
        <fullName evidence="4">Aminobenzoyl-glutamate transport protein</fullName>
    </recommendedName>
</protein>
<evidence type="ECO:0000313" key="3">
    <source>
        <dbReference type="Proteomes" id="UP000266701"/>
    </source>
</evidence>
<gene>
    <name evidence="2" type="ORF">BC353_16150</name>
</gene>